<dbReference type="InterPro" id="IPR004441">
    <property type="entry name" value="rRNA_MeTrfase_TrmH"/>
</dbReference>
<accession>A0A2P5T1M9</accession>
<proteinExistence type="predicted"/>
<dbReference type="InterPro" id="IPR029026">
    <property type="entry name" value="tRNA_m1G_MTases_N"/>
</dbReference>
<evidence type="ECO:0000256" key="2">
    <source>
        <dbReference type="ARBA" id="ARBA00022679"/>
    </source>
</evidence>
<dbReference type="Pfam" id="PF00588">
    <property type="entry name" value="SpoU_methylase"/>
    <property type="match status" value="1"/>
</dbReference>
<comment type="caution">
    <text evidence="4">The sequence shown here is derived from an EMBL/GenBank/DDBJ whole genome shotgun (WGS) entry which is preliminary data.</text>
</comment>
<dbReference type="OrthoDB" id="9785673at2"/>
<dbReference type="NCBIfam" id="TIGR00186">
    <property type="entry name" value="rRNA_methyl_3"/>
    <property type="match status" value="1"/>
</dbReference>
<evidence type="ECO:0000313" key="4">
    <source>
        <dbReference type="EMBL" id="PPI88501.1"/>
    </source>
</evidence>
<evidence type="ECO:0000313" key="5">
    <source>
        <dbReference type="Proteomes" id="UP000295937"/>
    </source>
</evidence>
<dbReference type="InterPro" id="IPR029064">
    <property type="entry name" value="Ribosomal_eL30-like_sf"/>
</dbReference>
<sequence length="249" mass="27513">MNKIIFGIHAVETMNRVNPQNFQEIFILNDHDNNRLNLLYISLKKRGVKINLVNRQLLETKVKKGVIHQGIIAIIKSINQFKENFLQNIIQTVKKPFLLVLDCITDSHNLGACIRTADAAGVHAVIVPKNRSASLNSTVQKVSSGASVKVPLIRVNNLSRTLCFLQEQNILIVGTANGSNNNLYAETLIPPIALVMGSENNGIRHLTSKYCNKIIGVPMHGIVSSLNVSVATGICLFEIIRQQQYSIAI</sequence>
<organism evidence="4 5">
    <name type="scientific">Candidatus Pantoea edessiphila</name>
    <dbReference type="NCBI Taxonomy" id="2044610"/>
    <lineage>
        <taxon>Bacteria</taxon>
        <taxon>Pseudomonadati</taxon>
        <taxon>Pseudomonadota</taxon>
        <taxon>Gammaproteobacteria</taxon>
        <taxon>Enterobacterales</taxon>
        <taxon>Erwiniaceae</taxon>
        <taxon>Pantoea</taxon>
    </lineage>
</organism>
<dbReference type="PANTHER" id="PTHR46429:SF1">
    <property type="entry name" value="23S RRNA (GUANOSINE-2'-O-)-METHYLTRANSFERASE RLMB"/>
    <property type="match status" value="1"/>
</dbReference>
<dbReference type="InterPro" id="IPR029028">
    <property type="entry name" value="Alpha/beta_knot_MTases"/>
</dbReference>
<protein>
    <submittedName>
        <fullName evidence="4">23S rRNA (Guanosine(2251)-2'-O)-methyltransferase RlmB</fullName>
    </submittedName>
</protein>
<dbReference type="GO" id="GO:0070039">
    <property type="term" value="F:rRNA (guanosine-2'-O-)-methyltransferase activity"/>
    <property type="evidence" value="ECO:0007669"/>
    <property type="project" value="TreeGrafter"/>
</dbReference>
<dbReference type="InterPro" id="IPR001537">
    <property type="entry name" value="SpoU_MeTrfase"/>
</dbReference>
<dbReference type="AlphaFoldDB" id="A0A2P5T1M9"/>
<dbReference type="SMART" id="SM00967">
    <property type="entry name" value="SpoU_sub_bind"/>
    <property type="match status" value="1"/>
</dbReference>
<keyword evidence="1 4" id="KW-0489">Methyltransferase</keyword>
<name>A0A2P5T1M9_9GAMM</name>
<dbReference type="EMBL" id="PDKR01000003">
    <property type="protein sequence ID" value="PPI88501.1"/>
    <property type="molecule type" value="Genomic_DNA"/>
</dbReference>
<dbReference type="SUPFAM" id="SSF55315">
    <property type="entry name" value="L30e-like"/>
    <property type="match status" value="1"/>
</dbReference>
<dbReference type="Gene3D" id="3.30.1330.30">
    <property type="match status" value="1"/>
</dbReference>
<feature type="domain" description="RNA 2-O ribose methyltransferase substrate binding" evidence="3">
    <location>
        <begin position="4"/>
        <end position="81"/>
    </location>
</feature>
<keyword evidence="2 4" id="KW-0808">Transferase</keyword>
<dbReference type="RefSeq" id="WP_136132544.1">
    <property type="nucleotide sequence ID" value="NZ_PDKR01000003.1"/>
</dbReference>
<dbReference type="Gene3D" id="3.40.1280.10">
    <property type="match status" value="1"/>
</dbReference>
<dbReference type="Proteomes" id="UP000295937">
    <property type="component" value="Unassembled WGS sequence"/>
</dbReference>
<reference evidence="4 5" key="1">
    <citation type="journal article" date="2018" name="Genome Biol. Evol.">
        <title>Cladogenesis and Genomic Streamlining in Extracellular Endosymbionts of Tropical Stink Bugs.</title>
        <authorList>
            <person name="Otero-Bravo A."/>
            <person name="Goffredi S."/>
            <person name="Sabree Z.L."/>
        </authorList>
    </citation>
    <scope>NUCLEOTIDE SEQUENCE [LARGE SCALE GENOMIC DNA]</scope>
    <source>
        <strain evidence="4 5">SoEO</strain>
    </source>
</reference>
<evidence type="ECO:0000256" key="1">
    <source>
        <dbReference type="ARBA" id="ARBA00022603"/>
    </source>
</evidence>
<dbReference type="PANTHER" id="PTHR46429">
    <property type="entry name" value="23S RRNA (GUANOSINE-2'-O-)-METHYLTRANSFERASE RLMB"/>
    <property type="match status" value="1"/>
</dbReference>
<evidence type="ECO:0000259" key="3">
    <source>
        <dbReference type="SMART" id="SM00967"/>
    </source>
</evidence>
<dbReference type="GO" id="GO:0005829">
    <property type="term" value="C:cytosol"/>
    <property type="evidence" value="ECO:0007669"/>
    <property type="project" value="TreeGrafter"/>
</dbReference>
<dbReference type="GO" id="GO:0003723">
    <property type="term" value="F:RNA binding"/>
    <property type="evidence" value="ECO:0007669"/>
    <property type="project" value="InterPro"/>
</dbReference>
<dbReference type="SUPFAM" id="SSF75217">
    <property type="entry name" value="alpha/beta knot"/>
    <property type="match status" value="1"/>
</dbReference>
<gene>
    <name evidence="4" type="ORF">CRV09_02265</name>
</gene>
<dbReference type="CDD" id="cd18103">
    <property type="entry name" value="SpoU-like_RlmB"/>
    <property type="match status" value="1"/>
</dbReference>
<dbReference type="InterPro" id="IPR013123">
    <property type="entry name" value="SpoU_subst-bd"/>
</dbReference>
<dbReference type="Pfam" id="PF08032">
    <property type="entry name" value="SpoU_sub_bind"/>
    <property type="match status" value="1"/>
</dbReference>